<evidence type="ECO:0000313" key="11">
    <source>
        <dbReference type="Proteomes" id="UP000015455"/>
    </source>
</evidence>
<comment type="subcellular location">
    <subcellularLocation>
        <location evidence="1 9">Cell membrane</location>
        <topology evidence="1 9">Multi-pass membrane protein</topology>
    </subcellularLocation>
</comment>
<dbReference type="GO" id="GO:0005886">
    <property type="term" value="C:plasma membrane"/>
    <property type="evidence" value="ECO:0007669"/>
    <property type="project" value="UniProtKB-SubCell"/>
</dbReference>
<keyword evidence="7 9" id="KW-1133">Transmembrane helix</keyword>
<proteinExistence type="inferred from homology"/>
<evidence type="ECO:0000256" key="1">
    <source>
        <dbReference type="ARBA" id="ARBA00004651"/>
    </source>
</evidence>
<evidence type="ECO:0000256" key="5">
    <source>
        <dbReference type="ARBA" id="ARBA00022573"/>
    </source>
</evidence>
<protein>
    <recommendedName>
        <fullName evidence="9">Cobalamin biosynthesis protein CobD</fullName>
    </recommendedName>
</protein>
<evidence type="ECO:0000256" key="4">
    <source>
        <dbReference type="ARBA" id="ARBA00022475"/>
    </source>
</evidence>
<dbReference type="PANTHER" id="PTHR34308:SF1">
    <property type="entry name" value="COBALAMIN BIOSYNTHESIS PROTEIN CBIB"/>
    <property type="match status" value="1"/>
</dbReference>
<evidence type="ECO:0000256" key="8">
    <source>
        <dbReference type="ARBA" id="ARBA00023136"/>
    </source>
</evidence>
<keyword evidence="8 9" id="KW-0472">Membrane</keyword>
<comment type="similarity">
    <text evidence="3 9">Belongs to the CobD/CbiB family.</text>
</comment>
<accession>T0AYX3</accession>
<dbReference type="EMBL" id="ATJV01000050">
    <property type="protein sequence ID" value="EPZ15803.1"/>
    <property type="molecule type" value="Genomic_DNA"/>
</dbReference>
<keyword evidence="4 9" id="KW-1003">Cell membrane</keyword>
<gene>
    <name evidence="9" type="primary">cobD</name>
    <name evidence="10" type="ORF">M622_14400</name>
</gene>
<keyword evidence="6 9" id="KW-0812">Transmembrane</keyword>
<keyword evidence="5 9" id="KW-0169">Cobalamin biosynthesis</keyword>
<dbReference type="InterPro" id="IPR004485">
    <property type="entry name" value="Cobalamin_biosynth_CobD/CbiB"/>
</dbReference>
<reference evidence="10 11" key="1">
    <citation type="submission" date="2013-06" db="EMBL/GenBank/DDBJ databases">
        <title>Draft genome sequence of Thauera terpenica.</title>
        <authorList>
            <person name="Liu B."/>
            <person name="Frostegard A.H."/>
            <person name="Shapleigh J.P."/>
        </authorList>
    </citation>
    <scope>NUCLEOTIDE SEQUENCE [LARGE SCALE GENOMIC DNA]</scope>
    <source>
        <strain evidence="10 11">58Eu</strain>
    </source>
</reference>
<evidence type="ECO:0000256" key="6">
    <source>
        <dbReference type="ARBA" id="ARBA00022692"/>
    </source>
</evidence>
<keyword evidence="11" id="KW-1185">Reference proteome</keyword>
<feature type="transmembrane region" description="Helical" evidence="9">
    <location>
        <begin position="91"/>
        <end position="111"/>
    </location>
</feature>
<dbReference type="PANTHER" id="PTHR34308">
    <property type="entry name" value="COBALAMIN BIOSYNTHESIS PROTEIN CBIB"/>
    <property type="match status" value="1"/>
</dbReference>
<dbReference type="STRING" id="1348657.M622_14400"/>
<evidence type="ECO:0000256" key="7">
    <source>
        <dbReference type="ARBA" id="ARBA00022989"/>
    </source>
</evidence>
<dbReference type="HAMAP" id="MF_00024">
    <property type="entry name" value="CobD_CbiB"/>
    <property type="match status" value="1"/>
</dbReference>
<feature type="transmembrane region" description="Helical" evidence="9">
    <location>
        <begin position="117"/>
        <end position="133"/>
    </location>
</feature>
<evidence type="ECO:0000313" key="10">
    <source>
        <dbReference type="EMBL" id="EPZ15803.1"/>
    </source>
</evidence>
<evidence type="ECO:0000256" key="9">
    <source>
        <dbReference type="HAMAP-Rule" id="MF_00024"/>
    </source>
</evidence>
<sequence length="347" mass="38356">MASRRRAASAASILSLRPTWGFVLFFLARGARGPFNVCPDFRMTLFSLIFALLAEQLRPLSAHCLLLGPLRKLSTVLLSRFSNGPAGMGRLSWVLVVMAAGFVTALASYLLWELQPVLAFAFNVVVLYLSMGFRHESQYFSDIHLALRMGEIERARGLLGEWRGAQYLRATPSEVARLAIEQALVEAHRTVFGVAFWFVILPGPSGAVMYRLARFFADDWGCRPEPRLADAGRFAKRAFQLIDWLPVRLTAASFSVVGDFEDAIYCWRTQAVLWPEKSSAILIASGGGALGVRLGMPIHESGEFLTRPEMGQGDEASADHMQSTVGLIWRALLVCLFLLTLVSLAGW</sequence>
<dbReference type="AlphaFoldDB" id="T0AYX3"/>
<dbReference type="PATRIC" id="fig|1348657.5.peg.1763"/>
<feature type="transmembrane region" description="Helical" evidence="9">
    <location>
        <begin position="327"/>
        <end position="346"/>
    </location>
</feature>
<organism evidence="10 11">
    <name type="scientific">Thauera terpenica 58Eu</name>
    <dbReference type="NCBI Taxonomy" id="1348657"/>
    <lineage>
        <taxon>Bacteria</taxon>
        <taxon>Pseudomonadati</taxon>
        <taxon>Pseudomonadota</taxon>
        <taxon>Betaproteobacteria</taxon>
        <taxon>Rhodocyclales</taxon>
        <taxon>Zoogloeaceae</taxon>
        <taxon>Thauera</taxon>
    </lineage>
</organism>
<dbReference type="eggNOG" id="COG1270">
    <property type="taxonomic scope" value="Bacteria"/>
</dbReference>
<name>T0AYX3_9RHOO</name>
<comment type="pathway">
    <text evidence="2 9">Cofactor biosynthesis; adenosylcobalamin biosynthesis.</text>
</comment>
<comment type="caution">
    <text evidence="9">Lacks conserved residue(s) required for the propagation of feature annotation.</text>
</comment>
<dbReference type="Pfam" id="PF03186">
    <property type="entry name" value="CobD_Cbib"/>
    <property type="match status" value="1"/>
</dbReference>
<dbReference type="GO" id="GO:0015420">
    <property type="term" value="F:ABC-type vitamin B12 transporter activity"/>
    <property type="evidence" value="ECO:0007669"/>
    <property type="project" value="UniProtKB-UniRule"/>
</dbReference>
<dbReference type="NCBIfam" id="NF005792">
    <property type="entry name" value="PRK07630.1"/>
    <property type="match status" value="1"/>
</dbReference>
<dbReference type="GO" id="GO:0009236">
    <property type="term" value="P:cobalamin biosynthetic process"/>
    <property type="evidence" value="ECO:0007669"/>
    <property type="project" value="UniProtKB-UniRule"/>
</dbReference>
<comment type="caution">
    <text evidence="10">The sequence shown here is derived from an EMBL/GenBank/DDBJ whole genome shotgun (WGS) entry which is preliminary data.</text>
</comment>
<dbReference type="UniPathway" id="UPA00148"/>
<comment type="function">
    <text evidence="9">Converts cobyric acid to cobinamide by the addition of aminopropanol on the F carboxylic group.</text>
</comment>
<dbReference type="Proteomes" id="UP000015455">
    <property type="component" value="Unassembled WGS sequence"/>
</dbReference>
<evidence type="ECO:0000256" key="2">
    <source>
        <dbReference type="ARBA" id="ARBA00004953"/>
    </source>
</evidence>
<evidence type="ECO:0000256" key="3">
    <source>
        <dbReference type="ARBA" id="ARBA00006263"/>
    </source>
</evidence>
<dbReference type="GO" id="GO:0048472">
    <property type="term" value="F:threonine-phosphate decarboxylase activity"/>
    <property type="evidence" value="ECO:0007669"/>
    <property type="project" value="InterPro"/>
</dbReference>